<feature type="coiled-coil region" evidence="1">
    <location>
        <begin position="34"/>
        <end position="61"/>
    </location>
</feature>
<sequence>MTNLSSTFIEKLKNSTNDLISIQKDIEIKIIEKREIETENLNDLKKSLDNIQIQLQESIKKHEAFSENIHSENFLDSLLKKLDEIKPFFEDVLNKIKMYSHNLSSAIDITALELKLSYIYKVIFLREKKEQIINKAEEIKEKILPKN</sequence>
<keyword evidence="3" id="KW-1185">Reference proteome</keyword>
<gene>
    <name evidence="2" type="ORF">GCL60_11305</name>
</gene>
<organism evidence="2 3">
    <name type="scientific">Silvanigrella paludirubra</name>
    <dbReference type="NCBI Taxonomy" id="2499159"/>
    <lineage>
        <taxon>Bacteria</taxon>
        <taxon>Pseudomonadati</taxon>
        <taxon>Bdellovibrionota</taxon>
        <taxon>Oligoflexia</taxon>
        <taxon>Silvanigrellales</taxon>
        <taxon>Silvanigrellaceae</taxon>
        <taxon>Silvanigrella</taxon>
    </lineage>
</organism>
<protein>
    <submittedName>
        <fullName evidence="2">Uncharacterized protein</fullName>
    </submittedName>
</protein>
<name>A0A6N6VRQ6_9BACT</name>
<dbReference type="AlphaFoldDB" id="A0A6N6VRQ6"/>
<dbReference type="RefSeq" id="WP_153420830.1">
    <property type="nucleotide sequence ID" value="NZ_WFLM01000004.1"/>
</dbReference>
<evidence type="ECO:0000313" key="3">
    <source>
        <dbReference type="Proteomes" id="UP000437748"/>
    </source>
</evidence>
<evidence type="ECO:0000313" key="2">
    <source>
        <dbReference type="EMBL" id="KAB8037753.1"/>
    </source>
</evidence>
<accession>A0A6N6VRQ6</accession>
<evidence type="ECO:0000256" key="1">
    <source>
        <dbReference type="SAM" id="Coils"/>
    </source>
</evidence>
<dbReference type="Proteomes" id="UP000437748">
    <property type="component" value="Unassembled WGS sequence"/>
</dbReference>
<keyword evidence="1" id="KW-0175">Coiled coil</keyword>
<reference evidence="2 3" key="1">
    <citation type="submission" date="2019-10" db="EMBL/GenBank/DDBJ databases">
        <title>New species of Slilvanegrellaceae.</title>
        <authorList>
            <person name="Pitt A."/>
            <person name="Hahn M.W."/>
        </authorList>
    </citation>
    <scope>NUCLEOTIDE SEQUENCE [LARGE SCALE GENOMIC DNA]</scope>
    <source>
        <strain evidence="2 3">SP-Ram-0.45-NSY-1</strain>
    </source>
</reference>
<dbReference type="EMBL" id="WFLM01000004">
    <property type="protein sequence ID" value="KAB8037753.1"/>
    <property type="molecule type" value="Genomic_DNA"/>
</dbReference>
<comment type="caution">
    <text evidence="2">The sequence shown here is derived from an EMBL/GenBank/DDBJ whole genome shotgun (WGS) entry which is preliminary data.</text>
</comment>
<proteinExistence type="predicted"/>